<keyword evidence="11" id="KW-1185">Reference proteome</keyword>
<feature type="transmembrane region" description="Helical" evidence="8">
    <location>
        <begin position="436"/>
        <end position="455"/>
    </location>
</feature>
<feature type="transmembrane region" description="Helical" evidence="8">
    <location>
        <begin position="103"/>
        <end position="122"/>
    </location>
</feature>
<evidence type="ECO:0000256" key="6">
    <source>
        <dbReference type="ARBA" id="ARBA00023136"/>
    </source>
</evidence>
<dbReference type="Proteomes" id="UP000014074">
    <property type="component" value="Unassembled WGS sequence"/>
</dbReference>
<evidence type="ECO:0000256" key="5">
    <source>
        <dbReference type="ARBA" id="ARBA00022989"/>
    </source>
</evidence>
<evidence type="ECO:0000313" key="11">
    <source>
        <dbReference type="Proteomes" id="UP000014074"/>
    </source>
</evidence>
<dbReference type="NCBIfam" id="TIGR00879">
    <property type="entry name" value="SP"/>
    <property type="match status" value="1"/>
</dbReference>
<dbReference type="HOGENOM" id="CLU_001265_30_13_1"/>
<dbReference type="InterPro" id="IPR036259">
    <property type="entry name" value="MFS_trans_sf"/>
</dbReference>
<dbReference type="InterPro" id="IPR020846">
    <property type="entry name" value="MFS_dom"/>
</dbReference>
<sequence>MLLQPRTYQFLVGVFASLGSALYGYDLGVIAEVVGCDSYQTMFTPTSDETGVVVSLFTGGAFFGAGFAGPAGDYLGRRYTILLGALIFILGGCLQTAAQTIKYLWAGRAIAGLGVGFLVMIIRKQLSNIAPRDMLLGEIAHPSIRGRITALQQFMLGIGAFIAGWIGYGTFSIGGSKEWRIPLGIQIVPAVFLAALILFFPESPRWLIDHNKEQEGLRILAKLHAHGDTEDAWVRAEYAQIQESITYEHEHEAKSYLELFRNRSSFRRLFLAVALQASVQMTGVSAIQYFSITIYGQVGINGQDTLKYQAINNILALIAQAMCILFVDRLGRRKPLIVGNLVNCLMFMIATILIAKFPPETGKHGSAGWGFIIVTWLYNISFSATCGPLSWIVPAEIFDTHTRSKGVSIATMMSFAFNTMIGQVTDKAIKNTGWHYYLLFVLCNFTNAVFFYLLLPETRKLPLEEMNYLFTNAPWIVPGSDKSKYTANLAADVERRAAELREKGHIGTTGHDEHPADEV</sequence>
<comment type="similarity">
    <text evidence="2 7">Belongs to the major facilitator superfamily. Sugar transporter (TC 2.A.1.1) family.</text>
</comment>
<dbReference type="Gene3D" id="1.20.1250.20">
    <property type="entry name" value="MFS general substrate transporter like domains"/>
    <property type="match status" value="1"/>
</dbReference>
<feature type="transmembrane region" description="Helical" evidence="8">
    <location>
        <begin position="269"/>
        <end position="290"/>
    </location>
</feature>
<feature type="transmembrane region" description="Helical" evidence="8">
    <location>
        <begin position="406"/>
        <end position="424"/>
    </location>
</feature>
<evidence type="ECO:0000259" key="9">
    <source>
        <dbReference type="PROSITE" id="PS50850"/>
    </source>
</evidence>
<keyword evidence="6 8" id="KW-0472">Membrane</keyword>
<feature type="transmembrane region" description="Helical" evidence="8">
    <location>
        <begin position="52"/>
        <end position="72"/>
    </location>
</feature>
<keyword evidence="4 8" id="KW-0812">Transmembrane</keyword>
<dbReference type="FunFam" id="1.20.1250.20:FF:000090">
    <property type="entry name" value="MFS sugar transporter, putative"/>
    <property type="match status" value="1"/>
</dbReference>
<dbReference type="GO" id="GO:0016020">
    <property type="term" value="C:membrane"/>
    <property type="evidence" value="ECO:0007669"/>
    <property type="project" value="UniProtKB-SubCell"/>
</dbReference>
<dbReference type="InterPro" id="IPR005828">
    <property type="entry name" value="MFS_sugar_transport-like"/>
</dbReference>
<name>R8BY78_PHAM7</name>
<evidence type="ECO:0000313" key="10">
    <source>
        <dbReference type="EMBL" id="EOO04292.1"/>
    </source>
</evidence>
<evidence type="ECO:0000256" key="2">
    <source>
        <dbReference type="ARBA" id="ARBA00010992"/>
    </source>
</evidence>
<dbReference type="InterPro" id="IPR003663">
    <property type="entry name" value="Sugar/inositol_transpt"/>
</dbReference>
<feature type="transmembrane region" description="Helical" evidence="8">
    <location>
        <begin position="7"/>
        <end position="25"/>
    </location>
</feature>
<keyword evidence="3 7" id="KW-0813">Transport</keyword>
<keyword evidence="5 8" id="KW-1133">Transmembrane helix</keyword>
<proteinExistence type="inferred from homology"/>
<dbReference type="PANTHER" id="PTHR48022">
    <property type="entry name" value="PLASTIDIC GLUCOSE TRANSPORTER 4"/>
    <property type="match status" value="1"/>
</dbReference>
<dbReference type="PANTHER" id="PTHR48022:SF37">
    <property type="entry name" value="MAJOR FACILITATOR SUPERFAMILY (MFS) PROFILE DOMAIN-CONTAINING PROTEIN-RELATED"/>
    <property type="match status" value="1"/>
</dbReference>
<dbReference type="GeneID" id="19322382"/>
<dbReference type="GO" id="GO:0005351">
    <property type="term" value="F:carbohydrate:proton symporter activity"/>
    <property type="evidence" value="ECO:0007669"/>
    <property type="project" value="TreeGrafter"/>
</dbReference>
<keyword evidence="10" id="KW-0762">Sugar transport</keyword>
<evidence type="ECO:0000256" key="7">
    <source>
        <dbReference type="RuleBase" id="RU003346"/>
    </source>
</evidence>
<dbReference type="AlphaFoldDB" id="R8BY78"/>
<protein>
    <submittedName>
        <fullName evidence="10">Putative mfs sugar transporter protein</fullName>
    </submittedName>
</protein>
<feature type="domain" description="Major facilitator superfamily (MFS) profile" evidence="9">
    <location>
        <begin position="12"/>
        <end position="459"/>
    </location>
</feature>
<evidence type="ECO:0000256" key="3">
    <source>
        <dbReference type="ARBA" id="ARBA00022448"/>
    </source>
</evidence>
<organism evidence="10 11">
    <name type="scientific">Phaeoacremonium minimum (strain UCR-PA7)</name>
    <name type="common">Esca disease fungus</name>
    <name type="synonym">Togninia minima</name>
    <dbReference type="NCBI Taxonomy" id="1286976"/>
    <lineage>
        <taxon>Eukaryota</taxon>
        <taxon>Fungi</taxon>
        <taxon>Dikarya</taxon>
        <taxon>Ascomycota</taxon>
        <taxon>Pezizomycotina</taxon>
        <taxon>Sordariomycetes</taxon>
        <taxon>Sordariomycetidae</taxon>
        <taxon>Togniniales</taxon>
        <taxon>Togniniaceae</taxon>
        <taxon>Phaeoacremonium</taxon>
    </lineage>
</organism>
<evidence type="ECO:0000256" key="4">
    <source>
        <dbReference type="ARBA" id="ARBA00022692"/>
    </source>
</evidence>
<feature type="transmembrane region" description="Helical" evidence="8">
    <location>
        <begin position="179"/>
        <end position="200"/>
    </location>
</feature>
<comment type="subcellular location">
    <subcellularLocation>
        <location evidence="1">Membrane</location>
        <topology evidence="1">Multi-pass membrane protein</topology>
    </subcellularLocation>
</comment>
<evidence type="ECO:0000256" key="8">
    <source>
        <dbReference type="SAM" id="Phobius"/>
    </source>
</evidence>
<feature type="transmembrane region" description="Helical" evidence="8">
    <location>
        <begin position="79"/>
        <end position="97"/>
    </location>
</feature>
<dbReference type="SUPFAM" id="SSF103473">
    <property type="entry name" value="MFS general substrate transporter"/>
    <property type="match status" value="1"/>
</dbReference>
<dbReference type="PROSITE" id="PS50850">
    <property type="entry name" value="MFS"/>
    <property type="match status" value="1"/>
</dbReference>
<dbReference type="eggNOG" id="KOG0254">
    <property type="taxonomic scope" value="Eukaryota"/>
</dbReference>
<reference evidence="11" key="1">
    <citation type="journal article" date="2013" name="Genome Announc.">
        <title>Draft genome sequence of the ascomycete Phaeoacremonium aleophilum strain UCR-PA7, a causal agent of the esca disease complex in grapevines.</title>
        <authorList>
            <person name="Blanco-Ulate B."/>
            <person name="Rolshausen P."/>
            <person name="Cantu D."/>
        </authorList>
    </citation>
    <scope>NUCLEOTIDE SEQUENCE [LARGE SCALE GENOMIC DNA]</scope>
    <source>
        <strain evidence="11">UCR-PA7</strain>
    </source>
</reference>
<feature type="transmembrane region" description="Helical" evidence="8">
    <location>
        <begin position="336"/>
        <end position="355"/>
    </location>
</feature>
<feature type="transmembrane region" description="Helical" evidence="8">
    <location>
        <begin position="310"/>
        <end position="327"/>
    </location>
</feature>
<dbReference type="InterPro" id="IPR050360">
    <property type="entry name" value="MFS_Sugar_Transporters"/>
</dbReference>
<dbReference type="EMBL" id="KB932781">
    <property type="protein sequence ID" value="EOO04292.1"/>
    <property type="molecule type" value="Genomic_DNA"/>
</dbReference>
<accession>R8BY78</accession>
<dbReference type="RefSeq" id="XP_007911005.1">
    <property type="nucleotide sequence ID" value="XM_007912814.1"/>
</dbReference>
<feature type="transmembrane region" description="Helical" evidence="8">
    <location>
        <begin position="367"/>
        <end position="394"/>
    </location>
</feature>
<dbReference type="Pfam" id="PF00083">
    <property type="entry name" value="Sugar_tr"/>
    <property type="match status" value="1"/>
</dbReference>
<dbReference type="PRINTS" id="PR00171">
    <property type="entry name" value="SUGRTRNSPORT"/>
</dbReference>
<dbReference type="OrthoDB" id="6612291at2759"/>
<gene>
    <name evidence="10" type="ORF">UCRPA7_216</name>
</gene>
<dbReference type="KEGG" id="tmn:UCRPA7_216"/>
<evidence type="ECO:0000256" key="1">
    <source>
        <dbReference type="ARBA" id="ARBA00004141"/>
    </source>
</evidence>
<feature type="transmembrane region" description="Helical" evidence="8">
    <location>
        <begin position="154"/>
        <end position="173"/>
    </location>
</feature>